<dbReference type="InParanoid" id="A0A067RGM3"/>
<evidence type="ECO:0000256" key="1">
    <source>
        <dbReference type="SAM" id="MobiDB-lite"/>
    </source>
</evidence>
<dbReference type="AlphaFoldDB" id="A0A067RGM3"/>
<keyword evidence="3" id="KW-1185">Reference proteome</keyword>
<protein>
    <submittedName>
        <fullName evidence="2">Uncharacterized protein</fullName>
    </submittedName>
</protein>
<proteinExistence type="predicted"/>
<dbReference type="Proteomes" id="UP000027135">
    <property type="component" value="Unassembled WGS sequence"/>
</dbReference>
<accession>A0A067RGM3</accession>
<sequence>MRLSWPSLTQTPAAAGAAMTTHQPETQPPPELESEIDESELRRELLNDVSPSDSFSNTGCRCGAMFGPQDPIPGKRRLSIGSSVIQSFSFVYSVFMRHVLVDI</sequence>
<dbReference type="EMBL" id="KK852652">
    <property type="protein sequence ID" value="KDR19408.1"/>
    <property type="molecule type" value="Genomic_DNA"/>
</dbReference>
<reference evidence="2 3" key="1">
    <citation type="journal article" date="2014" name="Nat. Commun.">
        <title>Molecular traces of alternative social organization in a termite genome.</title>
        <authorList>
            <person name="Terrapon N."/>
            <person name="Li C."/>
            <person name="Robertson H.M."/>
            <person name="Ji L."/>
            <person name="Meng X."/>
            <person name="Booth W."/>
            <person name="Chen Z."/>
            <person name="Childers C.P."/>
            <person name="Glastad K.M."/>
            <person name="Gokhale K."/>
            <person name="Gowin J."/>
            <person name="Gronenberg W."/>
            <person name="Hermansen R.A."/>
            <person name="Hu H."/>
            <person name="Hunt B.G."/>
            <person name="Huylmans A.K."/>
            <person name="Khalil S.M."/>
            <person name="Mitchell R.D."/>
            <person name="Munoz-Torres M.C."/>
            <person name="Mustard J.A."/>
            <person name="Pan H."/>
            <person name="Reese J.T."/>
            <person name="Scharf M.E."/>
            <person name="Sun F."/>
            <person name="Vogel H."/>
            <person name="Xiao J."/>
            <person name="Yang W."/>
            <person name="Yang Z."/>
            <person name="Yang Z."/>
            <person name="Zhou J."/>
            <person name="Zhu J."/>
            <person name="Brent C.S."/>
            <person name="Elsik C.G."/>
            <person name="Goodisman M.A."/>
            <person name="Liberles D.A."/>
            <person name="Roe R.M."/>
            <person name="Vargo E.L."/>
            <person name="Vilcinskas A."/>
            <person name="Wang J."/>
            <person name="Bornberg-Bauer E."/>
            <person name="Korb J."/>
            <person name="Zhang G."/>
            <person name="Liebig J."/>
        </authorList>
    </citation>
    <scope>NUCLEOTIDE SEQUENCE [LARGE SCALE GENOMIC DNA]</scope>
    <source>
        <tissue evidence="2">Whole organism</tissue>
    </source>
</reference>
<organism evidence="2 3">
    <name type="scientific">Zootermopsis nevadensis</name>
    <name type="common">Dampwood termite</name>
    <dbReference type="NCBI Taxonomy" id="136037"/>
    <lineage>
        <taxon>Eukaryota</taxon>
        <taxon>Metazoa</taxon>
        <taxon>Ecdysozoa</taxon>
        <taxon>Arthropoda</taxon>
        <taxon>Hexapoda</taxon>
        <taxon>Insecta</taxon>
        <taxon>Pterygota</taxon>
        <taxon>Neoptera</taxon>
        <taxon>Polyneoptera</taxon>
        <taxon>Dictyoptera</taxon>
        <taxon>Blattodea</taxon>
        <taxon>Blattoidea</taxon>
        <taxon>Termitoidae</taxon>
        <taxon>Termopsidae</taxon>
        <taxon>Zootermopsis</taxon>
    </lineage>
</organism>
<evidence type="ECO:0000313" key="2">
    <source>
        <dbReference type="EMBL" id="KDR19408.1"/>
    </source>
</evidence>
<gene>
    <name evidence="2" type="ORF">L798_06887</name>
</gene>
<evidence type="ECO:0000313" key="3">
    <source>
        <dbReference type="Proteomes" id="UP000027135"/>
    </source>
</evidence>
<feature type="compositionally biased region" description="Polar residues" evidence="1">
    <location>
        <begin position="1"/>
        <end position="12"/>
    </location>
</feature>
<feature type="region of interest" description="Disordered" evidence="1">
    <location>
        <begin position="1"/>
        <end position="38"/>
    </location>
</feature>
<name>A0A067RGM3_ZOONE</name>